<evidence type="ECO:0000256" key="5">
    <source>
        <dbReference type="ARBA" id="ARBA00022454"/>
    </source>
</evidence>
<dbReference type="Proteomes" id="UP000837857">
    <property type="component" value="Chromosome 14"/>
</dbReference>
<dbReference type="PANTHER" id="PTHR31740:SF2">
    <property type="entry name" value="CENTROMERE PROTEIN L"/>
    <property type="match status" value="1"/>
</dbReference>
<keyword evidence="6" id="KW-0539">Nucleus</keyword>
<proteinExistence type="inferred from homology"/>
<evidence type="ECO:0000256" key="4">
    <source>
        <dbReference type="ARBA" id="ARBA00016380"/>
    </source>
</evidence>
<evidence type="ECO:0000256" key="3">
    <source>
        <dbReference type="ARBA" id="ARBA00011060"/>
    </source>
</evidence>
<evidence type="ECO:0000256" key="6">
    <source>
        <dbReference type="ARBA" id="ARBA00023242"/>
    </source>
</evidence>
<keyword evidence="9" id="KW-1185">Reference proteome</keyword>
<keyword evidence="7" id="KW-0137">Centromere</keyword>
<evidence type="ECO:0000256" key="2">
    <source>
        <dbReference type="ARBA" id="ARBA00004584"/>
    </source>
</evidence>
<protein>
    <recommendedName>
        <fullName evidence="4">Centromere protein L</fullName>
    </recommendedName>
</protein>
<evidence type="ECO:0000256" key="1">
    <source>
        <dbReference type="ARBA" id="ARBA00004123"/>
    </source>
</evidence>
<dbReference type="InterPro" id="IPR025204">
    <property type="entry name" value="CENP-L"/>
</dbReference>
<dbReference type="EMBL" id="OW152826">
    <property type="protein sequence ID" value="CAH2042282.1"/>
    <property type="molecule type" value="Genomic_DNA"/>
</dbReference>
<comment type="similarity">
    <text evidence="3">Belongs to the CENP-L/IML3 family.</text>
</comment>
<dbReference type="Pfam" id="PF13092">
    <property type="entry name" value="CENP-L"/>
    <property type="match status" value="1"/>
</dbReference>
<accession>A0ABN8HYW2</accession>
<organism evidence="8 9">
    <name type="scientific">Iphiclides podalirius</name>
    <name type="common">scarce swallowtail</name>
    <dbReference type="NCBI Taxonomy" id="110791"/>
    <lineage>
        <taxon>Eukaryota</taxon>
        <taxon>Metazoa</taxon>
        <taxon>Ecdysozoa</taxon>
        <taxon>Arthropoda</taxon>
        <taxon>Hexapoda</taxon>
        <taxon>Insecta</taxon>
        <taxon>Pterygota</taxon>
        <taxon>Neoptera</taxon>
        <taxon>Endopterygota</taxon>
        <taxon>Lepidoptera</taxon>
        <taxon>Glossata</taxon>
        <taxon>Ditrysia</taxon>
        <taxon>Papilionoidea</taxon>
        <taxon>Papilionidae</taxon>
        <taxon>Papilioninae</taxon>
        <taxon>Iphiclides</taxon>
    </lineage>
</organism>
<evidence type="ECO:0000313" key="8">
    <source>
        <dbReference type="EMBL" id="CAH2042282.1"/>
    </source>
</evidence>
<dbReference type="PANTHER" id="PTHR31740">
    <property type="entry name" value="CENTROMERE PROTEIN L"/>
    <property type="match status" value="1"/>
</dbReference>
<name>A0ABN8HYW2_9NEOP</name>
<sequence>MSPNTNHVINDPLAVIYNEGHWRLSKVSPLFNFQSNAIKLKQYASKIRQAIVQSISASSEIKYTVVLEVQPYLKYSEQDSDGFMITVSSSQENKNKLKMVYNSIFLSWGPSSRVADAIHLPYLLERGEQKIGTAVKTSVQNMFDCNIKQFTFTQHQLLQFGFNLVEIDTSRSADPFTFCYRTQADHKNKLTLTFEISDVQILWNGIKEEFPKSSEQAILAYQVLQNQIFYSAQLDVTALDLCEVNISKAEVKANGTIKMKTPEIVNCVFTVLNEISDFTLKGNNGLLE</sequence>
<comment type="subcellular location">
    <subcellularLocation>
        <location evidence="2">Chromosome</location>
        <location evidence="2">Centromere</location>
    </subcellularLocation>
    <subcellularLocation>
        <location evidence="1">Nucleus</location>
    </subcellularLocation>
</comment>
<feature type="non-terminal residue" evidence="8">
    <location>
        <position position="1"/>
    </location>
</feature>
<gene>
    <name evidence="8" type="ORF">IPOD504_LOCUS3707</name>
</gene>
<evidence type="ECO:0000313" key="9">
    <source>
        <dbReference type="Proteomes" id="UP000837857"/>
    </source>
</evidence>
<evidence type="ECO:0000256" key="7">
    <source>
        <dbReference type="ARBA" id="ARBA00023328"/>
    </source>
</evidence>
<reference evidence="8" key="1">
    <citation type="submission" date="2022-03" db="EMBL/GenBank/DDBJ databases">
        <authorList>
            <person name="Martin H S."/>
        </authorList>
    </citation>
    <scope>NUCLEOTIDE SEQUENCE</scope>
</reference>
<keyword evidence="5" id="KW-0158">Chromosome</keyword>